<accession>W0RQ97</accession>
<dbReference type="Pfam" id="PF04235">
    <property type="entry name" value="DUF418"/>
    <property type="match status" value="1"/>
</dbReference>
<dbReference type="InterPro" id="IPR007349">
    <property type="entry name" value="DUF418"/>
</dbReference>
<dbReference type="RefSeq" id="WP_025413854.1">
    <property type="nucleotide sequence ID" value="NZ_CP007129.1"/>
</dbReference>
<feature type="transmembrane region" description="Helical" evidence="1">
    <location>
        <begin position="275"/>
        <end position="296"/>
    </location>
</feature>
<feature type="transmembrane region" description="Helical" evidence="1">
    <location>
        <begin position="129"/>
        <end position="160"/>
    </location>
</feature>
<keyword evidence="1" id="KW-1133">Transmembrane helix</keyword>
<dbReference type="PANTHER" id="PTHR30590:SF2">
    <property type="entry name" value="INNER MEMBRANE PROTEIN"/>
    <property type="match status" value="1"/>
</dbReference>
<keyword evidence="1" id="KW-0472">Membrane</keyword>
<dbReference type="KEGG" id="gba:J421_4980"/>
<dbReference type="EMBL" id="CP007129">
    <property type="protein sequence ID" value="AHG92515.1"/>
    <property type="molecule type" value="Genomic_DNA"/>
</dbReference>
<sequence length="432" mass="47645">MTTAAPPTIGVVPSAAMDARPDAGTSAAPLGAGGRIAPIDVLRGVALLGILLMNVQSYGLPSAAYLNPTAYGGLAGADWWLWAVGRVLVDQKMYGLFAMLFGAGVVLMTERVESRGRRPAALHVRRMAWLLVFGMLHAWLLWSGDILYTYALCGMAAYAFRRKAPRTLFVVGGVFLVVGALIWLGAGFSMRFWPPATVAGFEQDMWRPTAAQLAREIATYRDGGWLAQTSSRVDDAIAMETYIFFFFVAWKTLGLMLVGMGLLKAHVLDASRPRAFYLRMLAVGAAVGVALNAWGIREDARHGWSVRYSFFFGDQWNYWGAACTSFAWLALVMLLCRSSLAARTGPLAAVGRTAFTNYILQTVLCTTLFYGYGFGLFAKLDRVQLLGVVAAVWAVQLALASWWLARFRFGPLEWLWRSLTYWRRQPMRRVAA</sequence>
<keyword evidence="1" id="KW-0812">Transmembrane</keyword>
<evidence type="ECO:0000313" key="3">
    <source>
        <dbReference type="EMBL" id="AHG92515.1"/>
    </source>
</evidence>
<keyword evidence="3" id="KW-0614">Plasmid</keyword>
<evidence type="ECO:0000313" key="4">
    <source>
        <dbReference type="Proteomes" id="UP000019151"/>
    </source>
</evidence>
<keyword evidence="4" id="KW-1185">Reference proteome</keyword>
<geneLocation type="plasmid" evidence="3 4">
    <name>1</name>
</geneLocation>
<dbReference type="InParanoid" id="W0RQ97"/>
<dbReference type="PANTHER" id="PTHR30590">
    <property type="entry name" value="INNER MEMBRANE PROTEIN"/>
    <property type="match status" value="1"/>
</dbReference>
<dbReference type="AlphaFoldDB" id="W0RQ97"/>
<gene>
    <name evidence="3" type="ORF">J421_4980</name>
</gene>
<dbReference type="FunCoup" id="W0RQ97">
    <property type="interactions" value="61"/>
</dbReference>
<dbReference type="InterPro" id="IPR052529">
    <property type="entry name" value="Bact_Transport_Assoc"/>
</dbReference>
<name>W0RQ97_9BACT</name>
<feature type="transmembrane region" description="Helical" evidence="1">
    <location>
        <begin position="93"/>
        <end position="109"/>
    </location>
</feature>
<organism evidence="3 4">
    <name type="scientific">Gemmatirosa kalamazoonensis</name>
    <dbReference type="NCBI Taxonomy" id="861299"/>
    <lineage>
        <taxon>Bacteria</taxon>
        <taxon>Pseudomonadati</taxon>
        <taxon>Gemmatimonadota</taxon>
        <taxon>Gemmatimonadia</taxon>
        <taxon>Gemmatimonadales</taxon>
        <taxon>Gemmatimonadaceae</taxon>
        <taxon>Gemmatirosa</taxon>
    </lineage>
</organism>
<feature type="transmembrane region" description="Helical" evidence="1">
    <location>
        <begin position="357"/>
        <end position="377"/>
    </location>
</feature>
<protein>
    <recommendedName>
        <fullName evidence="2">DUF418 domain-containing protein</fullName>
    </recommendedName>
</protein>
<dbReference type="HOGENOM" id="CLU_039610_0_0_0"/>
<dbReference type="OrthoDB" id="9807744at2"/>
<reference evidence="3 4" key="1">
    <citation type="journal article" date="2014" name="Genome Announc.">
        <title>Genome Sequence and Methylome of Soil Bacterium Gemmatirosa kalamazoonensis KBS708T, a Member of the Rarely Cultivated Gemmatimonadetes Phylum.</title>
        <authorList>
            <person name="Debruyn J.M."/>
            <person name="Radosevich M."/>
            <person name="Wommack K.E."/>
            <person name="Polson S.W."/>
            <person name="Hauser L.J."/>
            <person name="Fawaz M.N."/>
            <person name="Korlach J."/>
            <person name="Tsai Y.C."/>
        </authorList>
    </citation>
    <scope>NUCLEOTIDE SEQUENCE [LARGE SCALE GENOMIC DNA]</scope>
    <source>
        <strain evidence="3 4">KBS708</strain>
        <plasmid evidence="4">Plasmid 1</plasmid>
    </source>
</reference>
<feature type="transmembrane region" description="Helical" evidence="1">
    <location>
        <begin position="167"/>
        <end position="186"/>
    </location>
</feature>
<evidence type="ECO:0000256" key="1">
    <source>
        <dbReference type="SAM" id="Phobius"/>
    </source>
</evidence>
<feature type="transmembrane region" description="Helical" evidence="1">
    <location>
        <begin position="383"/>
        <end position="405"/>
    </location>
</feature>
<evidence type="ECO:0000259" key="2">
    <source>
        <dbReference type="Pfam" id="PF04235"/>
    </source>
</evidence>
<feature type="transmembrane region" description="Helical" evidence="1">
    <location>
        <begin position="242"/>
        <end position="263"/>
    </location>
</feature>
<feature type="transmembrane region" description="Helical" evidence="1">
    <location>
        <begin position="316"/>
        <end position="336"/>
    </location>
</feature>
<proteinExistence type="predicted"/>
<dbReference type="Proteomes" id="UP000019151">
    <property type="component" value="Plasmid 1"/>
</dbReference>
<dbReference type="PATRIC" id="fig|861299.3.peg.5034"/>
<feature type="domain" description="DUF418" evidence="2">
    <location>
        <begin position="263"/>
        <end position="423"/>
    </location>
</feature>